<gene>
    <name evidence="2" type="ORF">C7B46_13140</name>
</gene>
<dbReference type="Proteomes" id="UP000242972">
    <property type="component" value="Unassembled WGS sequence"/>
</dbReference>
<proteinExistence type="inferred from homology"/>
<comment type="similarity">
    <text evidence="1">Belongs to the ROK (NagC/XylR) family.</text>
</comment>
<name>A0A2T2XDZ6_9FIRM</name>
<dbReference type="Pfam" id="PF00480">
    <property type="entry name" value="ROK"/>
    <property type="match status" value="1"/>
</dbReference>
<evidence type="ECO:0000313" key="2">
    <source>
        <dbReference type="EMBL" id="PSR32698.1"/>
    </source>
</evidence>
<comment type="caution">
    <text evidence="2">The sequence shown here is derived from an EMBL/GenBank/DDBJ whole genome shotgun (WGS) entry which is preliminary data.</text>
</comment>
<dbReference type="AlphaFoldDB" id="A0A2T2XDZ6"/>
<dbReference type="PANTHER" id="PTHR18964:SF149">
    <property type="entry name" value="BIFUNCTIONAL UDP-N-ACETYLGLUCOSAMINE 2-EPIMERASE_N-ACETYLMANNOSAMINE KINASE"/>
    <property type="match status" value="1"/>
</dbReference>
<dbReference type="Gene3D" id="3.30.420.40">
    <property type="match status" value="2"/>
</dbReference>
<dbReference type="SUPFAM" id="SSF53067">
    <property type="entry name" value="Actin-like ATPase domain"/>
    <property type="match status" value="1"/>
</dbReference>
<accession>A0A2T2XDZ6</accession>
<sequence length="287" mass="29982">MSCVGIDVGGTKLLVSTYSGPQLRSAEVPVPPTTEILLNTLDNLFHTLGVSQLGAIGVGIPGVVQSSGTCWTPNCPAVNGVALSEVLRNRFGVPVVVDNDARLALRAESRIGRAQGFLNVLLVAVGTGIGGSIMADGRIIRGQQQTAGSFGWLRMRQGNEWVTWENIASGRQLDALAAGLGIAGGRGLVDKAREAPGPYRDALDGWIESLGNGIAGLTSVFDPELVLISGGIIRDADFLLPRLRTVVHRQSSPATGSVLIEAASLGHQATAVGAFFHASDYGERRIP</sequence>
<reference evidence="2 3" key="1">
    <citation type="journal article" date="2014" name="BMC Genomics">
        <title>Comparison of environmental and isolate Sulfobacillus genomes reveals diverse carbon, sulfur, nitrogen, and hydrogen metabolisms.</title>
        <authorList>
            <person name="Justice N.B."/>
            <person name="Norman A."/>
            <person name="Brown C.T."/>
            <person name="Singh A."/>
            <person name="Thomas B.C."/>
            <person name="Banfield J.F."/>
        </authorList>
    </citation>
    <scope>NUCLEOTIDE SEQUENCE [LARGE SCALE GENOMIC DNA]</scope>
    <source>
        <strain evidence="2">AMDSBA4</strain>
    </source>
</reference>
<evidence type="ECO:0000313" key="3">
    <source>
        <dbReference type="Proteomes" id="UP000242972"/>
    </source>
</evidence>
<evidence type="ECO:0000256" key="1">
    <source>
        <dbReference type="ARBA" id="ARBA00006479"/>
    </source>
</evidence>
<organism evidence="2 3">
    <name type="scientific">Sulfobacillus benefaciens</name>
    <dbReference type="NCBI Taxonomy" id="453960"/>
    <lineage>
        <taxon>Bacteria</taxon>
        <taxon>Bacillati</taxon>
        <taxon>Bacillota</taxon>
        <taxon>Clostridia</taxon>
        <taxon>Eubacteriales</taxon>
        <taxon>Clostridiales Family XVII. Incertae Sedis</taxon>
        <taxon>Sulfobacillus</taxon>
    </lineage>
</organism>
<evidence type="ECO:0008006" key="4">
    <source>
        <dbReference type="Google" id="ProtNLM"/>
    </source>
</evidence>
<dbReference type="EMBL" id="PXYW01000033">
    <property type="protein sequence ID" value="PSR32698.1"/>
    <property type="molecule type" value="Genomic_DNA"/>
</dbReference>
<protein>
    <recommendedName>
        <fullName evidence="4">ROK family protein</fullName>
    </recommendedName>
</protein>
<dbReference type="PANTHER" id="PTHR18964">
    <property type="entry name" value="ROK (REPRESSOR, ORF, KINASE) FAMILY"/>
    <property type="match status" value="1"/>
</dbReference>
<dbReference type="InterPro" id="IPR043129">
    <property type="entry name" value="ATPase_NBD"/>
</dbReference>
<dbReference type="InterPro" id="IPR000600">
    <property type="entry name" value="ROK"/>
</dbReference>